<comment type="caution">
    <text evidence="2">The sequence shown here is derived from an EMBL/GenBank/DDBJ whole genome shotgun (WGS) entry which is preliminary data.</text>
</comment>
<proteinExistence type="predicted"/>
<evidence type="ECO:0000256" key="1">
    <source>
        <dbReference type="SAM" id="MobiDB-lite"/>
    </source>
</evidence>
<dbReference type="Proteomes" id="UP000184550">
    <property type="component" value="Unassembled WGS sequence"/>
</dbReference>
<sequence length="211" mass="23375">MAEKVIPGKSGSQLEVTQGLPNESQAQAAAALDDLKANDTQETGGKINSLMRVKVPVCNDYFTYTFLPELFLEQFDVDLKNGVPDGWKQIKIGKSAKDGSTAPKGNDRNPLPPGISKFKRRVIGKKVIIPLPKDHFIKQTLVGKPNKDKIIKRLFLRFPSVCSHIAIAVWLSKVIPAAKMPATLKIEQLSFPMPVEREYTTLIVPKWIKSA</sequence>
<evidence type="ECO:0000313" key="2">
    <source>
        <dbReference type="EMBL" id="VXD15992.1"/>
    </source>
</evidence>
<name>A0A7Z9BMY7_9CYAN</name>
<reference evidence="2" key="1">
    <citation type="submission" date="2019-10" db="EMBL/GenBank/DDBJ databases">
        <authorList>
            <consortium name="Genoscope - CEA"/>
            <person name="William W."/>
        </authorList>
    </citation>
    <scope>NUCLEOTIDE SEQUENCE [LARGE SCALE GENOMIC DNA]</scope>
    <source>
        <strain evidence="2">BBR_PRJEB10992</strain>
    </source>
</reference>
<dbReference type="EMBL" id="CZCU02000126">
    <property type="protein sequence ID" value="VXD15992.1"/>
    <property type="molecule type" value="Genomic_DNA"/>
</dbReference>
<keyword evidence="3" id="KW-1185">Reference proteome</keyword>
<feature type="region of interest" description="Disordered" evidence="1">
    <location>
        <begin position="94"/>
        <end position="114"/>
    </location>
</feature>
<dbReference type="AlphaFoldDB" id="A0A7Z9BMY7"/>
<organism evidence="2 3">
    <name type="scientific">Planktothrix serta PCC 8927</name>
    <dbReference type="NCBI Taxonomy" id="671068"/>
    <lineage>
        <taxon>Bacteria</taxon>
        <taxon>Bacillati</taxon>
        <taxon>Cyanobacteriota</taxon>
        <taxon>Cyanophyceae</taxon>
        <taxon>Oscillatoriophycideae</taxon>
        <taxon>Oscillatoriales</taxon>
        <taxon>Microcoleaceae</taxon>
        <taxon>Planktothrix</taxon>
    </lineage>
</organism>
<gene>
    <name evidence="2" type="ORF">PL8927_510020</name>
</gene>
<protein>
    <submittedName>
        <fullName evidence="2">Uncharacterized protein</fullName>
    </submittedName>
</protein>
<accession>A0A7Z9BMY7</accession>
<evidence type="ECO:0000313" key="3">
    <source>
        <dbReference type="Proteomes" id="UP000184550"/>
    </source>
</evidence>
<dbReference type="RefSeq" id="WP_083619814.1">
    <property type="nucleotide sequence ID" value="NZ_LR734863.1"/>
</dbReference>